<evidence type="ECO:0008006" key="4">
    <source>
        <dbReference type="Google" id="ProtNLM"/>
    </source>
</evidence>
<dbReference type="InterPro" id="IPR035948">
    <property type="entry name" value="YwqG-like_sf"/>
</dbReference>
<feature type="compositionally biased region" description="Basic and acidic residues" evidence="1">
    <location>
        <begin position="153"/>
        <end position="183"/>
    </location>
</feature>
<keyword evidence="3" id="KW-1185">Reference proteome</keyword>
<dbReference type="Pfam" id="PF09234">
    <property type="entry name" value="DUF1963"/>
    <property type="match status" value="1"/>
</dbReference>
<feature type="region of interest" description="Disordered" evidence="1">
    <location>
        <begin position="100"/>
        <end position="183"/>
    </location>
</feature>
<organism evidence="2 3">
    <name type="scientific">Dactylosporangium maewongense</name>
    <dbReference type="NCBI Taxonomy" id="634393"/>
    <lineage>
        <taxon>Bacteria</taxon>
        <taxon>Bacillati</taxon>
        <taxon>Actinomycetota</taxon>
        <taxon>Actinomycetes</taxon>
        <taxon>Micromonosporales</taxon>
        <taxon>Micromonosporaceae</taxon>
        <taxon>Dactylosporangium</taxon>
    </lineage>
</organism>
<dbReference type="InterPro" id="IPR015315">
    <property type="entry name" value="DUF1963"/>
</dbReference>
<sequence length="336" mass="36233">MHLFESLIEPAAALTVIPEAAATRSHRYGGLPGLPHGTDWPTHHGTPMVLLARLDCADLAAVLPDTWTLPRTGELLFFHAEPPAAARFGSSSTADRFRDSSMADRFGDGQPFPRNDSATGPQRFFRDESSAAGRSGDAQPSTAYRFKNPPPSSRDEPSADRFVDARPLPGEERSTADRFEDLRPLLRDGSSTAAEGQFGDALDDGCRVLHVPAGLPPRPAPSGTWVVPPLCLAADRVGSVPPYDAPALAHVFALDPVAAMTAREHAEDTAGRPPRHQVLGWQRDAFLHLPGLRPLLQLEAEPGTAWGEVVNVSFWLPEADLATGRLTAARRYLEIA</sequence>
<dbReference type="Proteomes" id="UP001501470">
    <property type="component" value="Unassembled WGS sequence"/>
</dbReference>
<accession>A0ABN1ZU27</accession>
<gene>
    <name evidence="2" type="ORF">GCM10009827_017450</name>
</gene>
<protein>
    <recommendedName>
        <fullName evidence="4">DUF1963 domain-containing protein</fullName>
    </recommendedName>
</protein>
<dbReference type="EMBL" id="BAAAQD010000002">
    <property type="protein sequence ID" value="GAA1504641.1"/>
    <property type="molecule type" value="Genomic_DNA"/>
</dbReference>
<reference evidence="2 3" key="1">
    <citation type="journal article" date="2019" name="Int. J. Syst. Evol. Microbiol.">
        <title>The Global Catalogue of Microorganisms (GCM) 10K type strain sequencing project: providing services to taxonomists for standard genome sequencing and annotation.</title>
        <authorList>
            <consortium name="The Broad Institute Genomics Platform"/>
            <consortium name="The Broad Institute Genome Sequencing Center for Infectious Disease"/>
            <person name="Wu L."/>
            <person name="Ma J."/>
        </authorList>
    </citation>
    <scope>NUCLEOTIDE SEQUENCE [LARGE SCALE GENOMIC DNA]</scope>
    <source>
        <strain evidence="2 3">JCM 15933</strain>
    </source>
</reference>
<proteinExistence type="predicted"/>
<evidence type="ECO:0000313" key="3">
    <source>
        <dbReference type="Proteomes" id="UP001501470"/>
    </source>
</evidence>
<dbReference type="Gene3D" id="2.30.320.10">
    <property type="entry name" value="YwqG-like"/>
    <property type="match status" value="1"/>
</dbReference>
<evidence type="ECO:0000256" key="1">
    <source>
        <dbReference type="SAM" id="MobiDB-lite"/>
    </source>
</evidence>
<comment type="caution">
    <text evidence="2">The sequence shown here is derived from an EMBL/GenBank/DDBJ whole genome shotgun (WGS) entry which is preliminary data.</text>
</comment>
<evidence type="ECO:0000313" key="2">
    <source>
        <dbReference type="EMBL" id="GAA1504641.1"/>
    </source>
</evidence>
<dbReference type="SUPFAM" id="SSF103032">
    <property type="entry name" value="Hypothetical protein YwqG"/>
    <property type="match status" value="1"/>
</dbReference>
<name>A0ABN1ZU27_9ACTN</name>
<dbReference type="RefSeq" id="WP_344501266.1">
    <property type="nucleotide sequence ID" value="NZ_BAAAQD010000002.1"/>
</dbReference>